<dbReference type="InterPro" id="IPR036047">
    <property type="entry name" value="F-box-like_dom_sf"/>
</dbReference>
<dbReference type="AlphaFoldDB" id="A0A9P3C554"/>
<evidence type="ECO:0000259" key="1">
    <source>
        <dbReference type="Pfam" id="PF00646"/>
    </source>
</evidence>
<dbReference type="SUPFAM" id="SSF81383">
    <property type="entry name" value="F-box domain"/>
    <property type="match status" value="1"/>
</dbReference>
<sequence>MAAPSDKPPSADKPATMPSAFLIPELLENIIMHLPLRDVLLCQRVSGHFRDLVQGSSNIKKALFLEPAASNTVELCFGVPSTFRNTLVEHVQIEHWKTSEQGQIVWPLLNPFLVSLFETKKRAWKWAALDLFATPSFNPEMRFLRRLDSSFFDLHESRAADTVNAGTSTTPELSAKSLPPMLITHPPSRSLAGEWQRPSNIVDDTADECSRVGVRFDALLKAAITGRSAVERIFSARGVALAGASHWRILPESALDRVSGWEMLAVLNKTDPGEMNKEINRIMEALKKWDHVGVGKSEGEDEQKEAFAWELEDVEQDNPFETVTVGSGPW</sequence>
<proteinExistence type="predicted"/>
<dbReference type="OrthoDB" id="3642267at2759"/>
<dbReference type="GeneID" id="68285664"/>
<organism evidence="2 3">
    <name type="scientific">Cercospora kikuchii</name>
    <dbReference type="NCBI Taxonomy" id="84275"/>
    <lineage>
        <taxon>Eukaryota</taxon>
        <taxon>Fungi</taxon>
        <taxon>Dikarya</taxon>
        <taxon>Ascomycota</taxon>
        <taxon>Pezizomycotina</taxon>
        <taxon>Dothideomycetes</taxon>
        <taxon>Dothideomycetidae</taxon>
        <taxon>Mycosphaerellales</taxon>
        <taxon>Mycosphaerellaceae</taxon>
        <taxon>Cercospora</taxon>
    </lineage>
</organism>
<dbReference type="EMBL" id="BOLY01000001">
    <property type="protein sequence ID" value="GIZ36619.1"/>
    <property type="molecule type" value="Genomic_DNA"/>
</dbReference>
<gene>
    <name evidence="2" type="ORF">CKM354_000008900</name>
</gene>
<evidence type="ECO:0000313" key="3">
    <source>
        <dbReference type="Proteomes" id="UP000825890"/>
    </source>
</evidence>
<dbReference type="RefSeq" id="XP_044651106.1">
    <property type="nucleotide sequence ID" value="XM_044795171.1"/>
</dbReference>
<feature type="domain" description="F-box" evidence="1">
    <location>
        <begin position="24"/>
        <end position="58"/>
    </location>
</feature>
<dbReference type="InterPro" id="IPR001810">
    <property type="entry name" value="F-box_dom"/>
</dbReference>
<comment type="caution">
    <text evidence="2">The sequence shown here is derived from an EMBL/GenBank/DDBJ whole genome shotgun (WGS) entry which is preliminary data.</text>
</comment>
<accession>A0A9P3C554</accession>
<name>A0A9P3C554_9PEZI</name>
<dbReference type="Proteomes" id="UP000825890">
    <property type="component" value="Unassembled WGS sequence"/>
</dbReference>
<keyword evidence="3" id="KW-1185">Reference proteome</keyword>
<evidence type="ECO:0000313" key="2">
    <source>
        <dbReference type="EMBL" id="GIZ36619.1"/>
    </source>
</evidence>
<protein>
    <recommendedName>
        <fullName evidence="1">F-box domain-containing protein</fullName>
    </recommendedName>
</protein>
<dbReference type="Pfam" id="PF00646">
    <property type="entry name" value="F-box"/>
    <property type="match status" value="1"/>
</dbReference>
<reference evidence="2 3" key="1">
    <citation type="submission" date="2021-01" db="EMBL/GenBank/DDBJ databases">
        <title>Cercospora kikuchii MAFF 305040 whole genome shotgun sequence.</title>
        <authorList>
            <person name="Kashiwa T."/>
            <person name="Suzuki T."/>
        </authorList>
    </citation>
    <scope>NUCLEOTIDE SEQUENCE [LARGE SCALE GENOMIC DNA]</scope>
    <source>
        <strain evidence="2 3">MAFF 305040</strain>
    </source>
</reference>